<sequence>MANRYKASYCRRLVNNYISEIERKKTSIQKNFEDMDFSNSNLRDEYEELVSNMKRECDNLIRTIESYKFS</sequence>
<dbReference type="RefSeq" id="WP_156558889.1">
    <property type="nucleotide sequence ID" value="NZ_CACRTV010000014.1"/>
</dbReference>
<name>A0A6N2Z597_9CLOT</name>
<accession>A0A6N2Z597</accession>
<reference evidence="1" key="1">
    <citation type="submission" date="2019-11" db="EMBL/GenBank/DDBJ databases">
        <authorList>
            <person name="Feng L."/>
        </authorList>
    </citation>
    <scope>NUCLEOTIDE SEQUENCE</scope>
    <source>
        <strain evidence="1">CParaputrificumLFYP93</strain>
    </source>
</reference>
<protein>
    <submittedName>
        <fullName evidence="1">Uncharacterized protein</fullName>
    </submittedName>
</protein>
<gene>
    <name evidence="1" type="ORF">CPLFYP93_00459</name>
</gene>
<dbReference type="AlphaFoldDB" id="A0A6N2Z597"/>
<dbReference type="EMBL" id="CACRTV010000014">
    <property type="protein sequence ID" value="VYT73000.1"/>
    <property type="molecule type" value="Genomic_DNA"/>
</dbReference>
<proteinExistence type="predicted"/>
<evidence type="ECO:0000313" key="1">
    <source>
        <dbReference type="EMBL" id="VYT73000.1"/>
    </source>
</evidence>
<organism evidence="1">
    <name type="scientific">Clostridium paraputrificum</name>
    <dbReference type="NCBI Taxonomy" id="29363"/>
    <lineage>
        <taxon>Bacteria</taxon>
        <taxon>Bacillati</taxon>
        <taxon>Bacillota</taxon>
        <taxon>Clostridia</taxon>
        <taxon>Eubacteriales</taxon>
        <taxon>Clostridiaceae</taxon>
        <taxon>Clostridium</taxon>
    </lineage>
</organism>